<proteinExistence type="predicted"/>
<gene>
    <name evidence="1" type="ORF">FUAX_19980</name>
</gene>
<name>A0AAU9D9I1_9BACT</name>
<accession>A0AAU9D9I1</accession>
<evidence type="ECO:0000313" key="2">
    <source>
        <dbReference type="Proteomes" id="UP001348817"/>
    </source>
</evidence>
<dbReference type="KEGG" id="fax:FUAX_19980"/>
<keyword evidence="2" id="KW-1185">Reference proteome</keyword>
<protein>
    <submittedName>
        <fullName evidence="1">Uncharacterized protein</fullName>
    </submittedName>
</protein>
<reference evidence="1 2" key="1">
    <citation type="submission" date="2021-12" db="EMBL/GenBank/DDBJ databases">
        <title>Genome sequencing of bacteria with rrn-lacking chromosome and rrn-plasmid.</title>
        <authorList>
            <person name="Anda M."/>
            <person name="Iwasaki W."/>
        </authorList>
    </citation>
    <scope>NUCLEOTIDE SEQUENCE [LARGE SCALE GENOMIC DNA]</scope>
    <source>
        <strain evidence="1 2">DSM 100852</strain>
    </source>
</reference>
<organism evidence="1 2">
    <name type="scientific">Fulvitalea axinellae</name>
    <dbReference type="NCBI Taxonomy" id="1182444"/>
    <lineage>
        <taxon>Bacteria</taxon>
        <taxon>Pseudomonadati</taxon>
        <taxon>Bacteroidota</taxon>
        <taxon>Cytophagia</taxon>
        <taxon>Cytophagales</taxon>
        <taxon>Persicobacteraceae</taxon>
        <taxon>Fulvitalea</taxon>
    </lineage>
</organism>
<evidence type="ECO:0000313" key="1">
    <source>
        <dbReference type="EMBL" id="BDD09566.1"/>
    </source>
</evidence>
<dbReference type="Proteomes" id="UP001348817">
    <property type="component" value="Chromosome"/>
</dbReference>
<dbReference type="AlphaFoldDB" id="A0AAU9D9I1"/>
<sequence>MPELKKMEAQEKEIITEGKEIRPKDGKMTPKLILME</sequence>
<dbReference type="EMBL" id="AP025314">
    <property type="protein sequence ID" value="BDD09566.1"/>
    <property type="molecule type" value="Genomic_DNA"/>
</dbReference>